<comment type="caution">
    <text evidence="1">The sequence shown here is derived from an EMBL/GenBank/DDBJ whole genome shotgun (WGS) entry which is preliminary data.</text>
</comment>
<evidence type="ECO:0000313" key="1">
    <source>
        <dbReference type="EMBL" id="KAF6727237.1"/>
    </source>
</evidence>
<organism evidence="1 2">
    <name type="scientific">Oryzias melastigma</name>
    <name type="common">Marine medaka</name>
    <dbReference type="NCBI Taxonomy" id="30732"/>
    <lineage>
        <taxon>Eukaryota</taxon>
        <taxon>Metazoa</taxon>
        <taxon>Chordata</taxon>
        <taxon>Craniata</taxon>
        <taxon>Vertebrata</taxon>
        <taxon>Euteleostomi</taxon>
        <taxon>Actinopterygii</taxon>
        <taxon>Neopterygii</taxon>
        <taxon>Teleostei</taxon>
        <taxon>Neoteleostei</taxon>
        <taxon>Acanthomorphata</taxon>
        <taxon>Ovalentaria</taxon>
        <taxon>Atherinomorphae</taxon>
        <taxon>Beloniformes</taxon>
        <taxon>Adrianichthyidae</taxon>
        <taxon>Oryziinae</taxon>
        <taxon>Oryzias</taxon>
    </lineage>
</organism>
<evidence type="ECO:0000313" key="2">
    <source>
        <dbReference type="Proteomes" id="UP000646548"/>
    </source>
</evidence>
<sequence>MCCPPHQSRSRGSEEQISRVQLLCTHRCCTAVKENGAQLHQQEENFFIHCARLLVPVAAAGSSFTASLMAGVQQLPVYHKRFLRL</sequence>
<gene>
    <name evidence="1" type="ORF">FQA47_021728</name>
</gene>
<proteinExistence type="predicted"/>
<dbReference type="EMBL" id="WKFB01000310">
    <property type="protein sequence ID" value="KAF6727237.1"/>
    <property type="molecule type" value="Genomic_DNA"/>
</dbReference>
<accession>A0A834C7S4</accession>
<dbReference type="Proteomes" id="UP000646548">
    <property type="component" value="Unassembled WGS sequence"/>
</dbReference>
<dbReference type="AlphaFoldDB" id="A0A834C7S4"/>
<name>A0A834C7S4_ORYME</name>
<protein>
    <submittedName>
        <fullName evidence="1">Uncharacterized protein</fullName>
    </submittedName>
</protein>
<reference evidence="1" key="1">
    <citation type="journal article" name="BMC Genomics">
        <title>Long-read sequencing and de novo genome assembly of marine medaka (Oryzias melastigma).</title>
        <authorList>
            <person name="Liang P."/>
            <person name="Saqib H.S.A."/>
            <person name="Ni X."/>
            <person name="Shen Y."/>
        </authorList>
    </citation>
    <scope>NUCLEOTIDE SEQUENCE</scope>
    <source>
        <strain evidence="1">Bigg-433</strain>
    </source>
</reference>